<dbReference type="Pfam" id="PF00230">
    <property type="entry name" value="MIP"/>
    <property type="match status" value="1"/>
</dbReference>
<feature type="transmembrane region" description="Helical" evidence="8">
    <location>
        <begin position="250"/>
        <end position="275"/>
    </location>
</feature>
<keyword evidence="4 7" id="KW-0812">Transmembrane</keyword>
<proteinExistence type="inferred from homology"/>
<evidence type="ECO:0000313" key="10">
    <source>
        <dbReference type="Proteomes" id="UP001628156"/>
    </source>
</evidence>
<dbReference type="InterPro" id="IPR023271">
    <property type="entry name" value="Aquaporin-like"/>
</dbReference>
<evidence type="ECO:0000313" key="9">
    <source>
        <dbReference type="EMBL" id="GAB1227506.1"/>
    </source>
</evidence>
<dbReference type="Gene3D" id="1.20.1080.10">
    <property type="entry name" value="Glycerol uptake facilitator protein"/>
    <property type="match status" value="1"/>
</dbReference>
<comment type="similarity">
    <text evidence="2 7">Belongs to the MIP/aquaporin (TC 1.A.8) family.</text>
</comment>
<evidence type="ECO:0000256" key="5">
    <source>
        <dbReference type="ARBA" id="ARBA00022989"/>
    </source>
</evidence>
<feature type="transmembrane region" description="Helical" evidence="8">
    <location>
        <begin position="92"/>
        <end position="115"/>
    </location>
</feature>
<evidence type="ECO:0000256" key="2">
    <source>
        <dbReference type="ARBA" id="ARBA00006175"/>
    </source>
</evidence>
<evidence type="ECO:0000256" key="3">
    <source>
        <dbReference type="ARBA" id="ARBA00022448"/>
    </source>
</evidence>
<evidence type="ECO:0008006" key="11">
    <source>
        <dbReference type="Google" id="ProtNLM"/>
    </source>
</evidence>
<dbReference type="PANTHER" id="PTHR43829">
    <property type="entry name" value="AQUAPORIN OR AQUAGLYCEROPORIN RELATED"/>
    <property type="match status" value="1"/>
</dbReference>
<gene>
    <name evidence="9" type="ORF">ENUP19_0341G0030</name>
</gene>
<sequence length="314" mass="36229">METTGPIPNHKSINLILKRAEETRARKLKTKQHRKVLYPIQLIWRGLYFINTYSYFRIFITELIGTFLLNFVADGIYTNLFKNETNLSREALLVWLIAETIAVTFVLYVDLLIFAEYFSPSFNPTISFIYFFLGIINFFEFIWSVIVQFLAAFLQVMFIYYLYDIDHFLKIPTDTTCAFRDLVSEAIGTFFLNLTVMVCIHKTIKPSGPVSFIVGGMILTLPSGMVANPSITFGRMFFGVALGLSPWSVIFFIIAQFIGTFVAIIVSGFIMFPCITDPYRHRRINELTKRLEGIKLESSEEDFSEDNIPEQIYL</sequence>
<reference evidence="9 10" key="1">
    <citation type="journal article" date="2019" name="PLoS Negl. Trop. Dis.">
        <title>Whole genome sequencing of Entamoeba nuttalli reveals mammalian host-related molecular signatures and a novel octapeptide-repeat surface protein.</title>
        <authorList>
            <person name="Tanaka M."/>
            <person name="Makiuchi T."/>
            <person name="Komiyama T."/>
            <person name="Shiina T."/>
            <person name="Osaki K."/>
            <person name="Tachibana H."/>
        </authorList>
    </citation>
    <scope>NUCLEOTIDE SEQUENCE [LARGE SCALE GENOMIC DNA]</scope>
    <source>
        <strain evidence="9 10">P19-061405</strain>
    </source>
</reference>
<keyword evidence="5 8" id="KW-1133">Transmembrane helix</keyword>
<dbReference type="EMBL" id="BAAFRS010000341">
    <property type="protein sequence ID" value="GAB1227506.1"/>
    <property type="molecule type" value="Genomic_DNA"/>
</dbReference>
<dbReference type="PANTHER" id="PTHR43829:SF9">
    <property type="entry name" value="AQUAPORIN-9"/>
    <property type="match status" value="1"/>
</dbReference>
<feature type="transmembrane region" description="Helical" evidence="8">
    <location>
        <begin position="121"/>
        <end position="139"/>
    </location>
</feature>
<dbReference type="PRINTS" id="PR00783">
    <property type="entry name" value="MINTRINSICP"/>
</dbReference>
<evidence type="ECO:0000256" key="1">
    <source>
        <dbReference type="ARBA" id="ARBA00004141"/>
    </source>
</evidence>
<dbReference type="InterPro" id="IPR050363">
    <property type="entry name" value="MIP/Aquaporin"/>
</dbReference>
<dbReference type="Proteomes" id="UP001628156">
    <property type="component" value="Unassembled WGS sequence"/>
</dbReference>
<evidence type="ECO:0000256" key="4">
    <source>
        <dbReference type="ARBA" id="ARBA00022692"/>
    </source>
</evidence>
<evidence type="ECO:0000256" key="6">
    <source>
        <dbReference type="ARBA" id="ARBA00023136"/>
    </source>
</evidence>
<comment type="subcellular location">
    <subcellularLocation>
        <location evidence="1">Membrane</location>
        <topology evidence="1">Multi-pass membrane protein</topology>
    </subcellularLocation>
</comment>
<comment type="caution">
    <text evidence="9">The sequence shown here is derived from an EMBL/GenBank/DDBJ whole genome shotgun (WGS) entry which is preliminary data.</text>
</comment>
<protein>
    <recommendedName>
        <fullName evidence="11">Aquaporin</fullName>
    </recommendedName>
</protein>
<name>A0ABQ0DXD9_9EUKA</name>
<feature type="transmembrane region" description="Helical" evidence="8">
    <location>
        <begin position="146"/>
        <end position="163"/>
    </location>
</feature>
<feature type="transmembrane region" description="Helical" evidence="8">
    <location>
        <begin position="212"/>
        <end position="238"/>
    </location>
</feature>
<dbReference type="SUPFAM" id="SSF81338">
    <property type="entry name" value="Aquaporin-like"/>
    <property type="match status" value="1"/>
</dbReference>
<evidence type="ECO:0000256" key="7">
    <source>
        <dbReference type="RuleBase" id="RU000477"/>
    </source>
</evidence>
<evidence type="ECO:0000256" key="8">
    <source>
        <dbReference type="SAM" id="Phobius"/>
    </source>
</evidence>
<organism evidence="9 10">
    <name type="scientific">Entamoeba nuttalli</name>
    <dbReference type="NCBI Taxonomy" id="412467"/>
    <lineage>
        <taxon>Eukaryota</taxon>
        <taxon>Amoebozoa</taxon>
        <taxon>Evosea</taxon>
        <taxon>Archamoebae</taxon>
        <taxon>Mastigamoebida</taxon>
        <taxon>Entamoebidae</taxon>
        <taxon>Entamoeba</taxon>
    </lineage>
</organism>
<keyword evidence="10" id="KW-1185">Reference proteome</keyword>
<feature type="transmembrane region" description="Helical" evidence="8">
    <location>
        <begin position="59"/>
        <end position="80"/>
    </location>
</feature>
<dbReference type="InterPro" id="IPR000425">
    <property type="entry name" value="MIP"/>
</dbReference>
<keyword evidence="6 8" id="KW-0472">Membrane</keyword>
<keyword evidence="3 7" id="KW-0813">Transport</keyword>
<feature type="transmembrane region" description="Helical" evidence="8">
    <location>
        <begin position="183"/>
        <end position="200"/>
    </location>
</feature>
<accession>A0ABQ0DXD9</accession>